<protein>
    <submittedName>
        <fullName evidence="2">Uncharacterized protein</fullName>
    </submittedName>
</protein>
<evidence type="ECO:0000256" key="1">
    <source>
        <dbReference type="SAM" id="MobiDB-lite"/>
    </source>
</evidence>
<proteinExistence type="predicted"/>
<gene>
    <name evidence="2" type="ORF">Sradi_7296200</name>
</gene>
<comment type="caution">
    <text evidence="2">The sequence shown here is derived from an EMBL/GenBank/DDBJ whole genome shotgun (WGS) entry which is preliminary data.</text>
</comment>
<sequence length="78" mass="8273">MDKNKQQHSRSAVARRSRIGPGVAARAWAPGAAVRARPNAHELGAACALLRVARRAGARARGRWALPVRVRAADNADG</sequence>
<name>A0AAW2IJG9_SESRA</name>
<dbReference type="EMBL" id="JACGWJ010001620">
    <property type="protein sequence ID" value="KAL0281695.1"/>
    <property type="molecule type" value="Genomic_DNA"/>
</dbReference>
<reference evidence="2" key="1">
    <citation type="submission" date="2020-06" db="EMBL/GenBank/DDBJ databases">
        <authorList>
            <person name="Li T."/>
            <person name="Hu X."/>
            <person name="Zhang T."/>
            <person name="Song X."/>
            <person name="Zhang H."/>
            <person name="Dai N."/>
            <person name="Sheng W."/>
            <person name="Hou X."/>
            <person name="Wei L."/>
        </authorList>
    </citation>
    <scope>NUCLEOTIDE SEQUENCE</scope>
    <source>
        <strain evidence="2">G02</strain>
        <tissue evidence="2">Leaf</tissue>
    </source>
</reference>
<evidence type="ECO:0000313" key="2">
    <source>
        <dbReference type="EMBL" id="KAL0281695.1"/>
    </source>
</evidence>
<organism evidence="2">
    <name type="scientific">Sesamum radiatum</name>
    <name type="common">Black benniseed</name>
    <dbReference type="NCBI Taxonomy" id="300843"/>
    <lineage>
        <taxon>Eukaryota</taxon>
        <taxon>Viridiplantae</taxon>
        <taxon>Streptophyta</taxon>
        <taxon>Embryophyta</taxon>
        <taxon>Tracheophyta</taxon>
        <taxon>Spermatophyta</taxon>
        <taxon>Magnoliopsida</taxon>
        <taxon>eudicotyledons</taxon>
        <taxon>Gunneridae</taxon>
        <taxon>Pentapetalae</taxon>
        <taxon>asterids</taxon>
        <taxon>lamiids</taxon>
        <taxon>Lamiales</taxon>
        <taxon>Pedaliaceae</taxon>
        <taxon>Sesamum</taxon>
    </lineage>
</organism>
<dbReference type="AlphaFoldDB" id="A0AAW2IJG9"/>
<reference evidence="2" key="2">
    <citation type="journal article" date="2024" name="Plant">
        <title>Genomic evolution and insights into agronomic trait innovations of Sesamum species.</title>
        <authorList>
            <person name="Miao H."/>
            <person name="Wang L."/>
            <person name="Qu L."/>
            <person name="Liu H."/>
            <person name="Sun Y."/>
            <person name="Le M."/>
            <person name="Wang Q."/>
            <person name="Wei S."/>
            <person name="Zheng Y."/>
            <person name="Lin W."/>
            <person name="Duan Y."/>
            <person name="Cao H."/>
            <person name="Xiong S."/>
            <person name="Wang X."/>
            <person name="Wei L."/>
            <person name="Li C."/>
            <person name="Ma Q."/>
            <person name="Ju M."/>
            <person name="Zhao R."/>
            <person name="Li G."/>
            <person name="Mu C."/>
            <person name="Tian Q."/>
            <person name="Mei H."/>
            <person name="Zhang T."/>
            <person name="Gao T."/>
            <person name="Zhang H."/>
        </authorList>
    </citation>
    <scope>NUCLEOTIDE SEQUENCE</scope>
    <source>
        <strain evidence="2">G02</strain>
    </source>
</reference>
<accession>A0AAW2IJG9</accession>
<feature type="region of interest" description="Disordered" evidence="1">
    <location>
        <begin position="1"/>
        <end position="20"/>
    </location>
</feature>